<proteinExistence type="inferred from homology"/>
<name>A0A318N2B8_9PROT</name>
<reference evidence="4 5" key="1">
    <citation type="submission" date="2018-05" db="EMBL/GenBank/DDBJ databases">
        <title>Reference genomes for bee gut microbiota database.</title>
        <authorList>
            <person name="Ellegaard K.M."/>
        </authorList>
    </citation>
    <scope>NUCLEOTIDE SEQUENCE [LARGE SCALE GENOMIC DNA]</scope>
    <source>
        <strain evidence="4 5">ESL0284</strain>
    </source>
</reference>
<keyword evidence="5" id="KW-1185">Reference proteome</keyword>
<dbReference type="InterPro" id="IPR036714">
    <property type="entry name" value="SDH_sf"/>
</dbReference>
<dbReference type="Pfam" id="PF03937">
    <property type="entry name" value="Sdh5"/>
    <property type="match status" value="1"/>
</dbReference>
<organism evidence="4 5">
    <name type="scientific">Commensalibacter melissae</name>
    <dbReference type="NCBI Taxonomy" id="2070537"/>
    <lineage>
        <taxon>Bacteria</taxon>
        <taxon>Pseudomonadati</taxon>
        <taxon>Pseudomonadota</taxon>
        <taxon>Alphaproteobacteria</taxon>
        <taxon>Acetobacterales</taxon>
        <taxon>Acetobacteraceae</taxon>
    </lineage>
</organism>
<dbReference type="Gene3D" id="1.10.150.250">
    <property type="entry name" value="Flavinator of succinate dehydrogenase"/>
    <property type="match status" value="1"/>
</dbReference>
<dbReference type="GeneID" id="83703154"/>
<dbReference type="RefSeq" id="WP_110438242.1">
    <property type="nucleotide sequence ID" value="NZ_CP033087.1"/>
</dbReference>
<accession>A0A318N2B8</accession>
<sequence>MVEQKENISSLEARKRRLIYRATHRGTFEADLIIGQFAMMNVPAMTIIEIEDFEKIMELADTDLMLWLTGFEPYPKKIESPVFLSLYHFAQQNKPNKH</sequence>
<dbReference type="OrthoDB" id="9807264at2"/>
<dbReference type="Proteomes" id="UP000247565">
    <property type="component" value="Unassembled WGS sequence"/>
</dbReference>
<evidence type="ECO:0000256" key="2">
    <source>
        <dbReference type="ARBA" id="ARBA00019418"/>
    </source>
</evidence>
<evidence type="ECO:0000313" key="4">
    <source>
        <dbReference type="EMBL" id="PXZ01723.1"/>
    </source>
</evidence>
<protein>
    <recommendedName>
        <fullName evidence="2">FAD assembly factor SdhE</fullName>
    </recommendedName>
</protein>
<gene>
    <name evidence="4" type="ORF">DK869_01550</name>
</gene>
<dbReference type="PANTHER" id="PTHR12469:SF2">
    <property type="entry name" value="SUCCINATE DEHYDROGENASE ASSEMBLY FACTOR 2, MITOCHONDRIAL"/>
    <property type="match status" value="1"/>
</dbReference>
<comment type="caution">
    <text evidence="4">The sequence shown here is derived from an EMBL/GenBank/DDBJ whole genome shotgun (WGS) entry which is preliminary data.</text>
</comment>
<dbReference type="SUPFAM" id="SSF109910">
    <property type="entry name" value="YgfY-like"/>
    <property type="match status" value="1"/>
</dbReference>
<evidence type="ECO:0000256" key="3">
    <source>
        <dbReference type="ARBA" id="ARBA00023186"/>
    </source>
</evidence>
<dbReference type="PANTHER" id="PTHR12469">
    <property type="entry name" value="PROTEIN EMI5 HOMOLOG, MITOCHONDRIAL"/>
    <property type="match status" value="1"/>
</dbReference>
<evidence type="ECO:0000313" key="5">
    <source>
        <dbReference type="Proteomes" id="UP000247565"/>
    </source>
</evidence>
<dbReference type="AlphaFoldDB" id="A0A318N2B8"/>
<evidence type="ECO:0000256" key="1">
    <source>
        <dbReference type="ARBA" id="ARBA00008571"/>
    </source>
</evidence>
<dbReference type="InterPro" id="IPR005631">
    <property type="entry name" value="SDH"/>
</dbReference>
<dbReference type="EMBL" id="QGLT01000001">
    <property type="protein sequence ID" value="PXZ01723.1"/>
    <property type="molecule type" value="Genomic_DNA"/>
</dbReference>
<keyword evidence="3" id="KW-0143">Chaperone</keyword>
<comment type="similarity">
    <text evidence="1">Belongs to the SdhE FAD assembly factor family.</text>
</comment>
<dbReference type="GO" id="GO:0006099">
    <property type="term" value="P:tricarboxylic acid cycle"/>
    <property type="evidence" value="ECO:0007669"/>
    <property type="project" value="TreeGrafter"/>
</dbReference>